<dbReference type="STRING" id="1017273.SAMN05443094_103493"/>
<keyword evidence="2 7" id="KW-0238">DNA-binding</keyword>
<keyword evidence="4" id="KW-0597">Phosphoprotein</keyword>
<evidence type="ECO:0000256" key="4">
    <source>
        <dbReference type="PROSITE-ProRule" id="PRU00169"/>
    </source>
</evidence>
<dbReference type="Proteomes" id="UP000186385">
    <property type="component" value="Unassembled WGS sequence"/>
</dbReference>
<dbReference type="GO" id="GO:0003700">
    <property type="term" value="F:DNA-binding transcription factor activity"/>
    <property type="evidence" value="ECO:0007669"/>
    <property type="project" value="InterPro"/>
</dbReference>
<protein>
    <submittedName>
        <fullName evidence="7">DNA-binding response regulator</fullName>
    </submittedName>
    <submittedName>
        <fullName evidence="8">Two-component system, response regulator YesN</fullName>
    </submittedName>
</protein>
<dbReference type="PANTHER" id="PTHR43280:SF28">
    <property type="entry name" value="HTH-TYPE TRANSCRIPTIONAL ACTIVATOR RHAS"/>
    <property type="match status" value="1"/>
</dbReference>
<dbReference type="EMBL" id="MWSK01000003">
    <property type="protein sequence ID" value="OXS78729.1"/>
    <property type="molecule type" value="Genomic_DNA"/>
</dbReference>
<dbReference type="InterPro" id="IPR018060">
    <property type="entry name" value="HTH_AraC"/>
</dbReference>
<dbReference type="Pfam" id="PF12833">
    <property type="entry name" value="HTH_18"/>
    <property type="match status" value="1"/>
</dbReference>
<evidence type="ECO:0000256" key="1">
    <source>
        <dbReference type="ARBA" id="ARBA00023015"/>
    </source>
</evidence>
<keyword evidence="3" id="KW-0804">Transcription</keyword>
<proteinExistence type="predicted"/>
<dbReference type="GO" id="GO:0043565">
    <property type="term" value="F:sequence-specific DNA binding"/>
    <property type="evidence" value="ECO:0007669"/>
    <property type="project" value="InterPro"/>
</dbReference>
<evidence type="ECO:0000313" key="9">
    <source>
        <dbReference type="Proteomes" id="UP000186385"/>
    </source>
</evidence>
<dbReference type="Gene3D" id="3.40.50.2300">
    <property type="match status" value="1"/>
</dbReference>
<evidence type="ECO:0000256" key="2">
    <source>
        <dbReference type="ARBA" id="ARBA00023125"/>
    </source>
</evidence>
<reference evidence="7" key="3">
    <citation type="submission" date="2017-03" db="EMBL/GenBank/DDBJ databases">
        <authorList>
            <person name="Dastager S.G."/>
            <person name="Neurgaonkar P.S."/>
            <person name="Dharne M.S."/>
        </authorList>
    </citation>
    <scope>NUCLEOTIDE SEQUENCE</scope>
    <source>
        <strain evidence="7">DSM 25145</strain>
    </source>
</reference>
<dbReference type="EMBL" id="FTLX01000003">
    <property type="protein sequence ID" value="SIQ74451.1"/>
    <property type="molecule type" value="Genomic_DNA"/>
</dbReference>
<evidence type="ECO:0000259" key="5">
    <source>
        <dbReference type="PROSITE" id="PS01124"/>
    </source>
</evidence>
<dbReference type="SUPFAM" id="SSF46689">
    <property type="entry name" value="Homeodomain-like"/>
    <property type="match status" value="2"/>
</dbReference>
<evidence type="ECO:0000313" key="10">
    <source>
        <dbReference type="Proteomes" id="UP000215545"/>
    </source>
</evidence>
<dbReference type="PROSITE" id="PS01124">
    <property type="entry name" value="HTH_ARAC_FAMILY_2"/>
    <property type="match status" value="1"/>
</dbReference>
<organism evidence="8 9">
    <name type="scientific">Domibacillus enclensis</name>
    <dbReference type="NCBI Taxonomy" id="1017273"/>
    <lineage>
        <taxon>Bacteria</taxon>
        <taxon>Bacillati</taxon>
        <taxon>Bacillota</taxon>
        <taxon>Bacilli</taxon>
        <taxon>Bacillales</taxon>
        <taxon>Bacillaceae</taxon>
        <taxon>Domibacillus</taxon>
    </lineage>
</organism>
<dbReference type="PANTHER" id="PTHR43280">
    <property type="entry name" value="ARAC-FAMILY TRANSCRIPTIONAL REGULATOR"/>
    <property type="match status" value="1"/>
</dbReference>
<name>A0A1N6V998_9BACI</name>
<feature type="domain" description="Response regulatory" evidence="6">
    <location>
        <begin position="2"/>
        <end position="119"/>
    </location>
</feature>
<keyword evidence="1" id="KW-0805">Transcription regulation</keyword>
<reference evidence="10" key="2">
    <citation type="submission" date="2017-03" db="EMBL/GenBank/DDBJ databases">
        <title>Bacillus sp. V-88(T) DSM27956, whole genome shotgun sequencing project.</title>
        <authorList>
            <person name="Dastager S.G."/>
            <person name="Neurgaonkar P.S."/>
            <person name="Dharne M.S."/>
        </authorList>
    </citation>
    <scope>NUCLEOTIDE SEQUENCE [LARGE SCALE GENOMIC DNA]</scope>
    <source>
        <strain evidence="10">DSM 25145</strain>
    </source>
</reference>
<dbReference type="Pfam" id="PF00072">
    <property type="entry name" value="Response_reg"/>
    <property type="match status" value="1"/>
</dbReference>
<dbReference type="Proteomes" id="UP000215545">
    <property type="component" value="Unassembled WGS sequence"/>
</dbReference>
<dbReference type="InterPro" id="IPR011006">
    <property type="entry name" value="CheY-like_superfamily"/>
</dbReference>
<dbReference type="InterPro" id="IPR001789">
    <property type="entry name" value="Sig_transdc_resp-reg_receiver"/>
</dbReference>
<dbReference type="SMART" id="SM00342">
    <property type="entry name" value="HTH_ARAC"/>
    <property type="match status" value="1"/>
</dbReference>
<dbReference type="SUPFAM" id="SSF52172">
    <property type="entry name" value="CheY-like"/>
    <property type="match status" value="1"/>
</dbReference>
<dbReference type="Gene3D" id="1.10.10.60">
    <property type="entry name" value="Homeodomain-like"/>
    <property type="match status" value="2"/>
</dbReference>
<dbReference type="RefSeq" id="WP_045849865.1">
    <property type="nucleotide sequence ID" value="NZ_FTLX01000003.1"/>
</dbReference>
<evidence type="ECO:0000313" key="7">
    <source>
        <dbReference type="EMBL" id="OXS78729.1"/>
    </source>
</evidence>
<dbReference type="GO" id="GO:0000160">
    <property type="term" value="P:phosphorelay signal transduction system"/>
    <property type="evidence" value="ECO:0007669"/>
    <property type="project" value="InterPro"/>
</dbReference>
<evidence type="ECO:0000313" key="8">
    <source>
        <dbReference type="EMBL" id="SIQ74451.1"/>
    </source>
</evidence>
<dbReference type="SMART" id="SM00448">
    <property type="entry name" value="REC"/>
    <property type="match status" value="1"/>
</dbReference>
<accession>A0A1N6V998</accession>
<reference evidence="8 9" key="1">
    <citation type="submission" date="2017-01" db="EMBL/GenBank/DDBJ databases">
        <authorList>
            <person name="Mah S.A."/>
            <person name="Swanson W.J."/>
            <person name="Moy G.W."/>
            <person name="Vacquier V.D."/>
        </authorList>
    </citation>
    <scope>NUCLEOTIDE SEQUENCE [LARGE SCALE GENOMIC DNA]</scope>
    <source>
        <strain evidence="8 9">NIO-1016</strain>
    </source>
</reference>
<dbReference type="CDD" id="cd17536">
    <property type="entry name" value="REC_YesN-like"/>
    <property type="match status" value="1"/>
</dbReference>
<dbReference type="InterPro" id="IPR009057">
    <property type="entry name" value="Homeodomain-like_sf"/>
</dbReference>
<sequence>MNILIVDDDRFVIAALKQKMDWPSLGIKEVYSASNIRQAQSIFQAKPIHLLISDIEMPQGSGLELLSWIRSEKYETQAIFLTNYADFNYAQKAIELQSFDYYLKPIEFDKLELIIKKAIKKVETSKIKEQSIGTGNYWQKNKEEHQQHFWEKHLKEDIRLTEEDLQKQLKIKQIDYSLGDSFVPLLIDCFPYKLVNYQTIHSVIEQESHFQLKLKTVITDAFRSHPIHLDSFLKLNQNTDDYLALFRLNDGADVLLDELVSSSNELIATAQEKLNCAIQCRLGPVRSLGNVKQTFKELHASKKESIDFRNNVFLFTHQDKEDKKYTEPNFQLLEHYLETENRLSFMNKCDQYLTSLANKKILSYSVLCSFRLDVTQIIYTHLKKKEILANKLFQGKTHDFLLEQSSRSIEDIMIYISYLVDVSLEYMAFTDSQKSVITTICDYIDQHYQENINRNSLAKVVYLSPDYIARFFKKEMGVSLVHYIIQKRVAVAKELLAHTDLPIHIISDKVGYGNYSYFTKIFKKETHYTPVDFRKNSIFKS</sequence>
<feature type="modified residue" description="4-aspartylphosphate" evidence="4">
    <location>
        <position position="54"/>
    </location>
</feature>
<evidence type="ECO:0000259" key="6">
    <source>
        <dbReference type="PROSITE" id="PS50110"/>
    </source>
</evidence>
<keyword evidence="10" id="KW-1185">Reference proteome</keyword>
<dbReference type="AlphaFoldDB" id="A0A1N6V998"/>
<gene>
    <name evidence="7" type="ORF">B1B05_09085</name>
    <name evidence="8" type="ORF">SAMN05443094_103493</name>
</gene>
<evidence type="ECO:0000256" key="3">
    <source>
        <dbReference type="ARBA" id="ARBA00023163"/>
    </source>
</evidence>
<dbReference type="PROSITE" id="PS50110">
    <property type="entry name" value="RESPONSE_REGULATORY"/>
    <property type="match status" value="1"/>
</dbReference>
<feature type="domain" description="HTH araC/xylS-type" evidence="5">
    <location>
        <begin position="438"/>
        <end position="536"/>
    </location>
</feature>
<dbReference type="OrthoDB" id="1974963at2"/>